<dbReference type="PANTHER" id="PTHR43240:SF5">
    <property type="entry name" value="1,4-DIHYDROXY-2-NAPHTHOYL-COA THIOESTERASE 1"/>
    <property type="match status" value="1"/>
</dbReference>
<sequence length="160" mass="18033">MVLVLNFFNYFYCKLNLYFLTATFHPDIKIADLNEQIQDTMISTIGIEFTQITESFLEGKMPVDSRTVQPMRLLHGGASVTLAETLGSMASQLVTDQTKQYCVGLEINANHIRSAISGFVYGRAKALHMGRKTHIWSIEIKNEEEKLVCVSRLTVAVIDK</sequence>
<comment type="similarity">
    <text evidence="1">Belongs to the thioesterase PaaI family.</text>
</comment>
<dbReference type="InterPro" id="IPR029069">
    <property type="entry name" value="HotDog_dom_sf"/>
</dbReference>
<dbReference type="Gene3D" id="3.10.129.10">
    <property type="entry name" value="Hotdog Thioesterase"/>
    <property type="match status" value="1"/>
</dbReference>
<dbReference type="GO" id="GO:0005829">
    <property type="term" value="C:cytosol"/>
    <property type="evidence" value="ECO:0007669"/>
    <property type="project" value="TreeGrafter"/>
</dbReference>
<dbReference type="InterPro" id="IPR003736">
    <property type="entry name" value="PAAI_dom"/>
</dbReference>
<dbReference type="Proteomes" id="UP000298616">
    <property type="component" value="Chromosome"/>
</dbReference>
<dbReference type="SUPFAM" id="SSF54637">
    <property type="entry name" value="Thioesterase/thiol ester dehydrase-isomerase"/>
    <property type="match status" value="1"/>
</dbReference>
<evidence type="ECO:0000259" key="3">
    <source>
        <dbReference type="Pfam" id="PF03061"/>
    </source>
</evidence>
<name>A0A4D7JU12_9BACT</name>
<feature type="domain" description="Thioesterase" evidence="3">
    <location>
        <begin position="73"/>
        <end position="149"/>
    </location>
</feature>
<protein>
    <submittedName>
        <fullName evidence="4">Thioesterase</fullName>
    </submittedName>
</protein>
<dbReference type="PANTHER" id="PTHR43240">
    <property type="entry name" value="1,4-DIHYDROXY-2-NAPHTHOYL-COA THIOESTERASE 1"/>
    <property type="match status" value="1"/>
</dbReference>
<gene>
    <name evidence="4" type="ORF">DCC35_14355</name>
</gene>
<evidence type="ECO:0000256" key="2">
    <source>
        <dbReference type="ARBA" id="ARBA00022801"/>
    </source>
</evidence>
<dbReference type="Pfam" id="PF03061">
    <property type="entry name" value="4HBT"/>
    <property type="match status" value="1"/>
</dbReference>
<dbReference type="NCBIfam" id="TIGR00369">
    <property type="entry name" value="unchar_dom_1"/>
    <property type="match status" value="1"/>
</dbReference>
<dbReference type="CDD" id="cd03443">
    <property type="entry name" value="PaaI_thioesterase"/>
    <property type="match status" value="1"/>
</dbReference>
<keyword evidence="2" id="KW-0378">Hydrolase</keyword>
<dbReference type="AlphaFoldDB" id="A0A4D7JU12"/>
<dbReference type="OrthoDB" id="9798208at2"/>
<dbReference type="InterPro" id="IPR006683">
    <property type="entry name" value="Thioestr_dom"/>
</dbReference>
<proteinExistence type="inferred from homology"/>
<dbReference type="KEGG" id="fpf:DCC35_14355"/>
<evidence type="ECO:0000313" key="4">
    <source>
        <dbReference type="EMBL" id="QCK17090.1"/>
    </source>
</evidence>
<evidence type="ECO:0000313" key="5">
    <source>
        <dbReference type="Proteomes" id="UP000298616"/>
    </source>
</evidence>
<dbReference type="GO" id="GO:0061522">
    <property type="term" value="F:1,4-dihydroxy-2-naphthoyl-CoA thioesterase activity"/>
    <property type="evidence" value="ECO:0007669"/>
    <property type="project" value="TreeGrafter"/>
</dbReference>
<reference evidence="4 5" key="1">
    <citation type="submission" date="2018-04" db="EMBL/GenBank/DDBJ databases">
        <title>Complete genome uncultured novel isolate.</title>
        <authorList>
            <person name="Merlino G."/>
        </authorList>
    </citation>
    <scope>NUCLEOTIDE SEQUENCE [LARGE SCALE GENOMIC DNA]</scope>
    <source>
        <strain evidence="5">R1DC9</strain>
    </source>
</reference>
<dbReference type="EMBL" id="CP028923">
    <property type="protein sequence ID" value="QCK17090.1"/>
    <property type="molecule type" value="Genomic_DNA"/>
</dbReference>
<accession>A0A4D7JU12</accession>
<keyword evidence="5" id="KW-1185">Reference proteome</keyword>
<evidence type="ECO:0000256" key="1">
    <source>
        <dbReference type="ARBA" id="ARBA00008324"/>
    </source>
</evidence>
<organism evidence="4 5">
    <name type="scientific">Mangrovivirga cuniculi</name>
    <dbReference type="NCBI Taxonomy" id="2715131"/>
    <lineage>
        <taxon>Bacteria</taxon>
        <taxon>Pseudomonadati</taxon>
        <taxon>Bacteroidota</taxon>
        <taxon>Cytophagia</taxon>
        <taxon>Cytophagales</taxon>
        <taxon>Mangrovivirgaceae</taxon>
        <taxon>Mangrovivirga</taxon>
    </lineage>
</organism>